<reference evidence="14" key="1">
    <citation type="submission" date="2019-02" db="EMBL/GenBank/DDBJ databases">
        <authorList>
            <person name="Gruber-Vodicka R. H."/>
            <person name="Seah K. B. B."/>
        </authorList>
    </citation>
    <scope>NUCLEOTIDE SEQUENCE</scope>
    <source>
        <strain evidence="14">BECK_BZ163</strain>
        <strain evidence="16">BECK_BZ164</strain>
        <strain evidence="15">BECK_BZ165</strain>
    </source>
</reference>
<feature type="domain" description="CBS" evidence="12">
    <location>
        <begin position="236"/>
        <end position="295"/>
    </location>
</feature>
<proteinExistence type="inferred from homology"/>
<feature type="region of interest" description="Disordered" evidence="11">
    <location>
        <begin position="453"/>
        <end position="525"/>
    </location>
</feature>
<dbReference type="PROSITE" id="PS51846">
    <property type="entry name" value="CNNM"/>
    <property type="match status" value="1"/>
</dbReference>
<evidence type="ECO:0000256" key="11">
    <source>
        <dbReference type="SAM" id="MobiDB-lite"/>
    </source>
</evidence>
<keyword evidence="3" id="KW-1003">Cell membrane</keyword>
<feature type="compositionally biased region" description="Acidic residues" evidence="11">
    <location>
        <begin position="474"/>
        <end position="503"/>
    </location>
</feature>
<dbReference type="SMART" id="SM01091">
    <property type="entry name" value="CorC_HlyC"/>
    <property type="match status" value="1"/>
</dbReference>
<dbReference type="Pfam" id="PF03471">
    <property type="entry name" value="CorC_HlyC"/>
    <property type="match status" value="1"/>
</dbReference>
<evidence type="ECO:0000256" key="7">
    <source>
        <dbReference type="ARBA" id="ARBA00023122"/>
    </source>
</evidence>
<dbReference type="CDD" id="cd04590">
    <property type="entry name" value="CBS_pair_CorC_HlyC_assoc"/>
    <property type="match status" value="1"/>
</dbReference>
<feature type="domain" description="CBS" evidence="12">
    <location>
        <begin position="303"/>
        <end position="359"/>
    </location>
</feature>
<dbReference type="EMBL" id="CAADFA010000339">
    <property type="protein sequence ID" value="VFJ63237.1"/>
    <property type="molecule type" value="Genomic_DNA"/>
</dbReference>
<comment type="similarity">
    <text evidence="2">Belongs to the UPF0053 family.</text>
</comment>
<evidence type="ECO:0000256" key="1">
    <source>
        <dbReference type="ARBA" id="ARBA00004651"/>
    </source>
</evidence>
<dbReference type="InterPro" id="IPR005170">
    <property type="entry name" value="Transptr-assoc_dom"/>
</dbReference>
<keyword evidence="8 10" id="KW-0472">Membrane</keyword>
<dbReference type="InterPro" id="IPR016169">
    <property type="entry name" value="FAD-bd_PCMH_sub2"/>
</dbReference>
<evidence type="ECO:0000256" key="6">
    <source>
        <dbReference type="ARBA" id="ARBA00022989"/>
    </source>
</evidence>
<evidence type="ECO:0000313" key="15">
    <source>
        <dbReference type="EMBL" id="VFJ63237.1"/>
    </source>
</evidence>
<gene>
    <name evidence="14" type="ORF">BECKFM1743A_GA0114220_100701</name>
    <name evidence="16" type="ORF">BECKFM1743B_GA0114221_101651</name>
    <name evidence="15" type="ORF">BECKFM1743C_GA0114222_103391</name>
</gene>
<evidence type="ECO:0000256" key="5">
    <source>
        <dbReference type="ARBA" id="ARBA00022737"/>
    </source>
</evidence>
<evidence type="ECO:0000259" key="12">
    <source>
        <dbReference type="PROSITE" id="PS51371"/>
    </source>
</evidence>
<keyword evidence="7 9" id="KW-0129">CBS domain</keyword>
<keyword evidence="5" id="KW-0677">Repeat</keyword>
<dbReference type="Gene3D" id="3.30.465.10">
    <property type="match status" value="1"/>
</dbReference>
<feature type="compositionally biased region" description="Polar residues" evidence="11">
    <location>
        <begin position="453"/>
        <end position="464"/>
    </location>
</feature>
<evidence type="ECO:0000256" key="8">
    <source>
        <dbReference type="ARBA" id="ARBA00023136"/>
    </source>
</evidence>
<dbReference type="EMBL" id="CAADEZ010000070">
    <property type="protein sequence ID" value="VFJ49322.1"/>
    <property type="molecule type" value="Genomic_DNA"/>
</dbReference>
<dbReference type="SUPFAM" id="SSF54631">
    <property type="entry name" value="CBS-domain pair"/>
    <property type="match status" value="1"/>
</dbReference>
<dbReference type="Pfam" id="PF00571">
    <property type="entry name" value="CBS"/>
    <property type="match status" value="2"/>
</dbReference>
<evidence type="ECO:0000313" key="14">
    <source>
        <dbReference type="EMBL" id="VFJ49322.1"/>
    </source>
</evidence>
<dbReference type="InterPro" id="IPR046342">
    <property type="entry name" value="CBS_dom_sf"/>
</dbReference>
<protein>
    <submittedName>
        <fullName evidence="14">Hemolysin, contains CBS domains</fullName>
    </submittedName>
</protein>
<evidence type="ECO:0000259" key="13">
    <source>
        <dbReference type="PROSITE" id="PS51846"/>
    </source>
</evidence>
<dbReference type="GO" id="GO:0050660">
    <property type="term" value="F:flavin adenine dinucleotide binding"/>
    <property type="evidence" value="ECO:0007669"/>
    <property type="project" value="InterPro"/>
</dbReference>
<dbReference type="PANTHER" id="PTHR22777">
    <property type="entry name" value="HEMOLYSIN-RELATED"/>
    <property type="match status" value="1"/>
</dbReference>
<dbReference type="Gene3D" id="3.10.580.10">
    <property type="entry name" value="CBS-domain"/>
    <property type="match status" value="1"/>
</dbReference>
<keyword evidence="4 10" id="KW-0812">Transmembrane</keyword>
<evidence type="ECO:0000256" key="2">
    <source>
        <dbReference type="ARBA" id="ARBA00006337"/>
    </source>
</evidence>
<dbReference type="PANTHER" id="PTHR22777:SF32">
    <property type="entry name" value="UPF0053 INNER MEMBRANE PROTEIN YFJD"/>
    <property type="match status" value="1"/>
</dbReference>
<dbReference type="EMBL" id="CAADFL010000165">
    <property type="protein sequence ID" value="VFK11032.1"/>
    <property type="molecule type" value="Genomic_DNA"/>
</dbReference>
<dbReference type="GO" id="GO:0005886">
    <property type="term" value="C:plasma membrane"/>
    <property type="evidence" value="ECO:0007669"/>
    <property type="project" value="UniProtKB-SubCell"/>
</dbReference>
<dbReference type="InterPro" id="IPR002550">
    <property type="entry name" value="CNNM"/>
</dbReference>
<evidence type="ECO:0000313" key="16">
    <source>
        <dbReference type="EMBL" id="VFK11032.1"/>
    </source>
</evidence>
<keyword evidence="6 10" id="KW-1133">Transmembrane helix</keyword>
<dbReference type="Pfam" id="PF01595">
    <property type="entry name" value="CNNM"/>
    <property type="match status" value="1"/>
</dbReference>
<dbReference type="AlphaFoldDB" id="A0A450SAV6"/>
<dbReference type="InterPro" id="IPR036318">
    <property type="entry name" value="FAD-bd_PCMH-like_sf"/>
</dbReference>
<evidence type="ECO:0000256" key="9">
    <source>
        <dbReference type="PROSITE-ProRule" id="PRU00703"/>
    </source>
</evidence>
<comment type="subcellular location">
    <subcellularLocation>
        <location evidence="1">Cell membrane</location>
        <topology evidence="1">Multi-pass membrane protein</topology>
    </subcellularLocation>
</comment>
<dbReference type="InterPro" id="IPR044751">
    <property type="entry name" value="Ion_transp-like_CBS"/>
</dbReference>
<sequence length="525" mass="58274">MNGFLPQLAQQWASFIDLLTIDPARLAEPGMIFRICLQVLLLFCSAFFSGSETALFSLSRLDLQKIRREKHPRSETLHALLDKPRSLIISILSGNELVNIAAAANMTAILVTLYGDQHAGWINLLVMVPLLLLLGEVTPKTIAISNPVRIATSLVAEPMNTWVRIITPLRWAIRGIADRITTLIVGEEKAAENILQLDEFLSLVEEVANEGELNATERALIYNLLEAGDTEIVEIMMPRTRTTFLNADMGISQMVEHFIAIRHSRVPVFRIHRDNIVGFLHAEDIMELVLQDVDLTTLTLDDIMHPPVVVPLTKKVDEMFDFFQENNARAAAVLNEFGGVEGFLTIREVLTFIFGQISEDVAGQELYQEQDDNVYDIPGDMKLTHFNALTNFGIEDPRMTTIGGVAFRHLDRLPRVNDRVIAEGIEITILEMDAHRIARVRVKRVTAEEIADTNTAVESTSSGIEETPPTASDIADEIEPASAEAETEPPEDGTAPDEPDFVVEEGGTSIAEIEPYTGDDEGEKK</sequence>
<dbReference type="SUPFAM" id="SSF56176">
    <property type="entry name" value="FAD-binding/transporter-associated domain-like"/>
    <property type="match status" value="1"/>
</dbReference>
<feature type="domain" description="CNNM transmembrane" evidence="13">
    <location>
        <begin position="27"/>
        <end position="217"/>
    </location>
</feature>
<dbReference type="PROSITE" id="PS51371">
    <property type="entry name" value="CBS"/>
    <property type="match status" value="2"/>
</dbReference>
<evidence type="ECO:0000256" key="10">
    <source>
        <dbReference type="PROSITE-ProRule" id="PRU01193"/>
    </source>
</evidence>
<evidence type="ECO:0000256" key="4">
    <source>
        <dbReference type="ARBA" id="ARBA00022692"/>
    </source>
</evidence>
<evidence type="ECO:0000256" key="3">
    <source>
        <dbReference type="ARBA" id="ARBA00022475"/>
    </source>
</evidence>
<dbReference type="InterPro" id="IPR000644">
    <property type="entry name" value="CBS_dom"/>
</dbReference>
<organism evidence="14">
    <name type="scientific">Candidatus Kentrum sp. FM</name>
    <dbReference type="NCBI Taxonomy" id="2126340"/>
    <lineage>
        <taxon>Bacteria</taxon>
        <taxon>Pseudomonadati</taxon>
        <taxon>Pseudomonadota</taxon>
        <taxon>Gammaproteobacteria</taxon>
        <taxon>Candidatus Kentrum</taxon>
    </lineage>
</organism>
<name>A0A450SAV6_9GAMM</name>
<accession>A0A450SAV6</accession>